<evidence type="ECO:0000313" key="8">
    <source>
        <dbReference type="EMBL" id="CCH77396.1"/>
    </source>
</evidence>
<dbReference type="OrthoDB" id="3688906at2"/>
<keyword evidence="5" id="KW-0804">Transcription</keyword>
<protein>
    <submittedName>
        <fullName evidence="8">Putative RNA polymerase ECF-subfamily sigma factor</fullName>
    </submittedName>
</protein>
<keyword evidence="3" id="KW-0731">Sigma factor</keyword>
<dbReference type="InterPro" id="IPR013325">
    <property type="entry name" value="RNA_pol_sigma_r2"/>
</dbReference>
<sequence length="166" mass="18710">MSAAAASGRADELAVREVYLAHYGMLAGWSTRLIGDPDLGHDVATETFLRLLRHWGEVNEPRSWLYATAANIIRDHWRKRGREHAAYQRVGLTEDVAQPQDVVTHLTVREAVLTLPDRLRVPVMLHYFADLTVAQVATQMGKSEGTIKRDLWDARGRLATLLEDAR</sequence>
<evidence type="ECO:0000313" key="9">
    <source>
        <dbReference type="Proteomes" id="UP000035721"/>
    </source>
</evidence>
<dbReference type="NCBIfam" id="TIGR02937">
    <property type="entry name" value="sigma70-ECF"/>
    <property type="match status" value="1"/>
</dbReference>
<dbReference type="RefSeq" id="WP_048554333.1">
    <property type="nucleotide sequence ID" value="NZ_HF570958.1"/>
</dbReference>
<dbReference type="SUPFAM" id="SSF88659">
    <property type="entry name" value="Sigma3 and sigma4 domains of RNA polymerase sigma factors"/>
    <property type="match status" value="1"/>
</dbReference>
<dbReference type="Gene3D" id="1.10.1740.10">
    <property type="match status" value="1"/>
</dbReference>
<evidence type="ECO:0000256" key="1">
    <source>
        <dbReference type="ARBA" id="ARBA00010641"/>
    </source>
</evidence>
<feature type="domain" description="RNA polymerase sigma-70 region 2" evidence="6">
    <location>
        <begin position="19"/>
        <end position="82"/>
    </location>
</feature>
<comment type="caution">
    <text evidence="8">The sequence shown here is derived from an EMBL/GenBank/DDBJ whole genome shotgun (WGS) entry which is preliminary data.</text>
</comment>
<dbReference type="InterPro" id="IPR007627">
    <property type="entry name" value="RNA_pol_sigma70_r2"/>
</dbReference>
<dbReference type="Gene3D" id="1.10.10.10">
    <property type="entry name" value="Winged helix-like DNA-binding domain superfamily/Winged helix DNA-binding domain"/>
    <property type="match status" value="1"/>
</dbReference>
<dbReference type="InterPro" id="IPR013324">
    <property type="entry name" value="RNA_pol_sigma_r3/r4-like"/>
</dbReference>
<dbReference type="Proteomes" id="UP000035721">
    <property type="component" value="Unassembled WGS sequence"/>
</dbReference>
<dbReference type="EMBL" id="CAJB01000102">
    <property type="protein sequence ID" value="CCH77396.1"/>
    <property type="molecule type" value="Genomic_DNA"/>
</dbReference>
<proteinExistence type="inferred from homology"/>
<dbReference type="InterPro" id="IPR013249">
    <property type="entry name" value="RNA_pol_sigma70_r4_t2"/>
</dbReference>
<reference evidence="8 9" key="1">
    <citation type="journal article" date="2013" name="ISME J.">
        <title>A metabolic model for members of the genus Tetrasphaera involved in enhanced biological phosphorus removal.</title>
        <authorList>
            <person name="Kristiansen R."/>
            <person name="Nguyen H.T.T."/>
            <person name="Saunders A.M."/>
            <person name="Nielsen J.L."/>
            <person name="Wimmer R."/>
            <person name="Le V.Q."/>
            <person name="McIlroy S.J."/>
            <person name="Petrovski S."/>
            <person name="Seviour R.J."/>
            <person name="Calteau A."/>
            <person name="Nielsen K.L."/>
            <person name="Nielsen P.H."/>
        </authorList>
    </citation>
    <scope>NUCLEOTIDE SEQUENCE [LARGE SCALE GENOMIC DNA]</scope>
    <source>
        <strain evidence="8 9">T1-X7</strain>
    </source>
</reference>
<organism evidence="8 9">
    <name type="scientific">Nostocoides japonicum T1-X7</name>
    <dbReference type="NCBI Taxonomy" id="1194083"/>
    <lineage>
        <taxon>Bacteria</taxon>
        <taxon>Bacillati</taxon>
        <taxon>Actinomycetota</taxon>
        <taxon>Actinomycetes</taxon>
        <taxon>Micrococcales</taxon>
        <taxon>Intrasporangiaceae</taxon>
        <taxon>Nostocoides</taxon>
    </lineage>
</organism>
<dbReference type="Pfam" id="PF08281">
    <property type="entry name" value="Sigma70_r4_2"/>
    <property type="match status" value="1"/>
</dbReference>
<dbReference type="GO" id="GO:0006352">
    <property type="term" value="P:DNA-templated transcription initiation"/>
    <property type="evidence" value="ECO:0007669"/>
    <property type="project" value="InterPro"/>
</dbReference>
<evidence type="ECO:0000256" key="4">
    <source>
        <dbReference type="ARBA" id="ARBA00023125"/>
    </source>
</evidence>
<keyword evidence="9" id="KW-1185">Reference proteome</keyword>
<evidence type="ECO:0000256" key="5">
    <source>
        <dbReference type="ARBA" id="ARBA00023163"/>
    </source>
</evidence>
<dbReference type="InterPro" id="IPR039425">
    <property type="entry name" value="RNA_pol_sigma-70-like"/>
</dbReference>
<dbReference type="InterPro" id="IPR014284">
    <property type="entry name" value="RNA_pol_sigma-70_dom"/>
</dbReference>
<gene>
    <name evidence="8" type="primary">sig</name>
    <name evidence="8" type="ORF">BN12_1900003</name>
</gene>
<dbReference type="Pfam" id="PF04542">
    <property type="entry name" value="Sigma70_r2"/>
    <property type="match status" value="1"/>
</dbReference>
<dbReference type="PANTHER" id="PTHR43133:SF8">
    <property type="entry name" value="RNA POLYMERASE SIGMA FACTOR HI_1459-RELATED"/>
    <property type="match status" value="1"/>
</dbReference>
<keyword evidence="4" id="KW-0238">DNA-binding</keyword>
<accession>A0A077LUV7</accession>
<dbReference type="GO" id="GO:0016987">
    <property type="term" value="F:sigma factor activity"/>
    <property type="evidence" value="ECO:0007669"/>
    <property type="project" value="UniProtKB-KW"/>
</dbReference>
<evidence type="ECO:0000259" key="6">
    <source>
        <dbReference type="Pfam" id="PF04542"/>
    </source>
</evidence>
<dbReference type="InterPro" id="IPR036388">
    <property type="entry name" value="WH-like_DNA-bd_sf"/>
</dbReference>
<comment type="similarity">
    <text evidence="1">Belongs to the sigma-70 factor family. ECF subfamily.</text>
</comment>
<feature type="domain" description="RNA polymerase sigma factor 70 region 4 type 2" evidence="7">
    <location>
        <begin position="107"/>
        <end position="156"/>
    </location>
</feature>
<dbReference type="STRING" id="1194083.BN12_1900003"/>
<dbReference type="GO" id="GO:0003677">
    <property type="term" value="F:DNA binding"/>
    <property type="evidence" value="ECO:0007669"/>
    <property type="project" value="UniProtKB-KW"/>
</dbReference>
<dbReference type="PANTHER" id="PTHR43133">
    <property type="entry name" value="RNA POLYMERASE ECF-TYPE SIGMA FACTO"/>
    <property type="match status" value="1"/>
</dbReference>
<dbReference type="AlphaFoldDB" id="A0A077LUV7"/>
<keyword evidence="2" id="KW-0805">Transcription regulation</keyword>
<evidence type="ECO:0000256" key="2">
    <source>
        <dbReference type="ARBA" id="ARBA00023015"/>
    </source>
</evidence>
<evidence type="ECO:0000259" key="7">
    <source>
        <dbReference type="Pfam" id="PF08281"/>
    </source>
</evidence>
<name>A0A077LUV7_9MICO</name>
<dbReference type="SUPFAM" id="SSF88946">
    <property type="entry name" value="Sigma2 domain of RNA polymerase sigma factors"/>
    <property type="match status" value="1"/>
</dbReference>
<evidence type="ECO:0000256" key="3">
    <source>
        <dbReference type="ARBA" id="ARBA00023082"/>
    </source>
</evidence>